<dbReference type="PANTHER" id="PTHR31793:SF24">
    <property type="entry name" value="LONG-CHAIN ACYL-COA THIOESTERASE FADM"/>
    <property type="match status" value="1"/>
</dbReference>
<reference evidence="1 2" key="1">
    <citation type="submission" date="2018-10" db="EMBL/GenBank/DDBJ databases">
        <title>Isolation from cow dung.</title>
        <authorList>
            <person name="Ling L."/>
        </authorList>
    </citation>
    <scope>NUCLEOTIDE SEQUENCE [LARGE SCALE GENOMIC DNA]</scope>
    <source>
        <strain evidence="1 2">NEAU-LL90</strain>
    </source>
</reference>
<accession>A0A3M2L395</accession>
<sequence>MTFSVQIRVRGYELDSLGHVNQSVYPKYAEHARWEYLSSIGIDQTVVGGGTAPIVLEQNIKYRGELRIGDEITVTCTPIWGEGKVFRFEQEIRKADGRLSAEISVVCGVMDLTARKLLPDARAAFLRLSDDPQLLERL</sequence>
<dbReference type="SUPFAM" id="SSF54637">
    <property type="entry name" value="Thioesterase/thiol ester dehydrase-isomerase"/>
    <property type="match status" value="1"/>
</dbReference>
<dbReference type="GO" id="GO:0047617">
    <property type="term" value="F:fatty acyl-CoA hydrolase activity"/>
    <property type="evidence" value="ECO:0007669"/>
    <property type="project" value="TreeGrafter"/>
</dbReference>
<organism evidence="1 2">
    <name type="scientific">Nocardia stercoris</name>
    <dbReference type="NCBI Taxonomy" id="2483361"/>
    <lineage>
        <taxon>Bacteria</taxon>
        <taxon>Bacillati</taxon>
        <taxon>Actinomycetota</taxon>
        <taxon>Actinomycetes</taxon>
        <taxon>Mycobacteriales</taxon>
        <taxon>Nocardiaceae</taxon>
        <taxon>Nocardia</taxon>
    </lineage>
</organism>
<dbReference type="PANTHER" id="PTHR31793">
    <property type="entry name" value="4-HYDROXYBENZOYL-COA THIOESTERASE FAMILY MEMBER"/>
    <property type="match status" value="1"/>
</dbReference>
<keyword evidence="2" id="KW-1185">Reference proteome</keyword>
<dbReference type="EMBL" id="RFFH01000010">
    <property type="protein sequence ID" value="RMI30335.1"/>
    <property type="molecule type" value="Genomic_DNA"/>
</dbReference>
<evidence type="ECO:0000313" key="2">
    <source>
        <dbReference type="Proteomes" id="UP000279275"/>
    </source>
</evidence>
<dbReference type="Gene3D" id="3.10.129.10">
    <property type="entry name" value="Hotdog Thioesterase"/>
    <property type="match status" value="1"/>
</dbReference>
<dbReference type="Proteomes" id="UP000279275">
    <property type="component" value="Unassembled WGS sequence"/>
</dbReference>
<evidence type="ECO:0000313" key="1">
    <source>
        <dbReference type="EMBL" id="RMI30335.1"/>
    </source>
</evidence>
<gene>
    <name evidence="1" type="ORF">EBN03_22065</name>
</gene>
<protein>
    <submittedName>
        <fullName evidence="1">Acyl-CoA thioesterase</fullName>
    </submittedName>
</protein>
<proteinExistence type="predicted"/>
<dbReference type="RefSeq" id="WP_122190004.1">
    <property type="nucleotide sequence ID" value="NZ_RFFH01000010.1"/>
</dbReference>
<dbReference type="Pfam" id="PF13279">
    <property type="entry name" value="4HBT_2"/>
    <property type="match status" value="1"/>
</dbReference>
<comment type="caution">
    <text evidence="1">The sequence shown here is derived from an EMBL/GenBank/DDBJ whole genome shotgun (WGS) entry which is preliminary data.</text>
</comment>
<dbReference type="OrthoDB" id="3683044at2"/>
<dbReference type="InterPro" id="IPR029069">
    <property type="entry name" value="HotDog_dom_sf"/>
</dbReference>
<dbReference type="CDD" id="cd00586">
    <property type="entry name" value="4HBT"/>
    <property type="match status" value="1"/>
</dbReference>
<dbReference type="InterPro" id="IPR050563">
    <property type="entry name" value="4-hydroxybenzoyl-CoA_TE"/>
</dbReference>
<name>A0A3M2L395_9NOCA</name>
<dbReference type="AlphaFoldDB" id="A0A3M2L395"/>